<proteinExistence type="predicted"/>
<keyword evidence="2" id="KW-0520">NAD</keyword>
<evidence type="ECO:0000256" key="2">
    <source>
        <dbReference type="ARBA" id="ARBA00023027"/>
    </source>
</evidence>
<sequence length="318" mass="33771">MKPFHVVSFPSAELLEAVGPLPAGLRAVIWDIQGEPEGIELEEIDVAILPYMASVASLAGIRRASNLQLVQTQTTGFDGVHDLVGPNVSVTTAAGVHAAGTAELALGLVLASLRGIGESVRDQAESRWNPRRWPGLADRKVAIVGVGGIGEEIRKRLVPFDVELSRFGTRARTDEHGQIFGIDELLHRAGDIEVLILIVPHNAGTHHLINAQMLAALPDGAVVVNVARGPVVDTDALVAELETGRLRCASDVFDPEPLPADHPIWQLPNALIIPHNGGNSDAFLPRMVKLLKRQVAAWGNGESGENKVDAPTSGDTGV</sequence>
<dbReference type="SUPFAM" id="SSF51735">
    <property type="entry name" value="NAD(P)-binding Rossmann-fold domains"/>
    <property type="match status" value="1"/>
</dbReference>
<dbReference type="EMBL" id="JAAWVT010000002">
    <property type="protein sequence ID" value="NKG20574.1"/>
    <property type="molecule type" value="Genomic_DNA"/>
</dbReference>
<gene>
    <name evidence="4" type="ORF">HED64_07600</name>
</gene>
<reference evidence="4 5" key="1">
    <citation type="submission" date="2020-04" db="EMBL/GenBank/DDBJ databases">
        <title>Paeniglutamicibacter sp. ANT13_2, a novel actinomycete isolated from sediment in Antarctica.</title>
        <authorList>
            <person name="Sakdapetsiri C."/>
            <person name="Pinyakong O."/>
        </authorList>
    </citation>
    <scope>NUCLEOTIDE SEQUENCE [LARGE SCALE GENOMIC DNA]</scope>
    <source>
        <strain evidence="4 5">ANT13_2</strain>
    </source>
</reference>
<evidence type="ECO:0000313" key="4">
    <source>
        <dbReference type="EMBL" id="NKG20574.1"/>
    </source>
</evidence>
<dbReference type="Proteomes" id="UP000746595">
    <property type="component" value="Unassembled WGS sequence"/>
</dbReference>
<dbReference type="InterPro" id="IPR006140">
    <property type="entry name" value="D-isomer_DH_NAD-bd"/>
</dbReference>
<dbReference type="Gene3D" id="3.40.50.720">
    <property type="entry name" value="NAD(P)-binding Rossmann-like Domain"/>
    <property type="match status" value="2"/>
</dbReference>
<keyword evidence="1" id="KW-0560">Oxidoreductase</keyword>
<dbReference type="InterPro" id="IPR029753">
    <property type="entry name" value="D-isomer_DH_CS"/>
</dbReference>
<dbReference type="InterPro" id="IPR036291">
    <property type="entry name" value="NAD(P)-bd_dom_sf"/>
</dbReference>
<dbReference type="PANTHER" id="PTHR10996">
    <property type="entry name" value="2-HYDROXYACID DEHYDROGENASE-RELATED"/>
    <property type="match status" value="1"/>
</dbReference>
<accession>A0ABX1G3P0</accession>
<dbReference type="Pfam" id="PF02826">
    <property type="entry name" value="2-Hacid_dh_C"/>
    <property type="match status" value="1"/>
</dbReference>
<protein>
    <submittedName>
        <fullName evidence="4">2-hydroxyacid dehydrogenase</fullName>
    </submittedName>
</protein>
<dbReference type="PANTHER" id="PTHR10996:SF178">
    <property type="entry name" value="2-HYDROXYACID DEHYDROGENASE YGL185C-RELATED"/>
    <property type="match status" value="1"/>
</dbReference>
<evidence type="ECO:0000313" key="5">
    <source>
        <dbReference type="Proteomes" id="UP000746595"/>
    </source>
</evidence>
<dbReference type="CDD" id="cd12166">
    <property type="entry name" value="2-Hacid_dh_7"/>
    <property type="match status" value="1"/>
</dbReference>
<organism evidence="4 5">
    <name type="scientific">Paeniglutamicibacter terrestris</name>
    <dbReference type="NCBI Taxonomy" id="2723403"/>
    <lineage>
        <taxon>Bacteria</taxon>
        <taxon>Bacillati</taxon>
        <taxon>Actinomycetota</taxon>
        <taxon>Actinomycetes</taxon>
        <taxon>Micrococcales</taxon>
        <taxon>Micrococcaceae</taxon>
        <taxon>Paeniglutamicibacter</taxon>
    </lineage>
</organism>
<evidence type="ECO:0000259" key="3">
    <source>
        <dbReference type="Pfam" id="PF02826"/>
    </source>
</evidence>
<keyword evidence="5" id="KW-1185">Reference proteome</keyword>
<comment type="caution">
    <text evidence="4">The sequence shown here is derived from an EMBL/GenBank/DDBJ whole genome shotgun (WGS) entry which is preliminary data.</text>
</comment>
<dbReference type="InterPro" id="IPR050223">
    <property type="entry name" value="D-isomer_2-hydroxyacid_DH"/>
</dbReference>
<feature type="domain" description="D-isomer specific 2-hydroxyacid dehydrogenase NAD-binding" evidence="3">
    <location>
        <begin position="106"/>
        <end position="277"/>
    </location>
</feature>
<evidence type="ECO:0000256" key="1">
    <source>
        <dbReference type="ARBA" id="ARBA00023002"/>
    </source>
</evidence>
<name>A0ABX1G3P0_9MICC</name>
<dbReference type="PROSITE" id="PS00671">
    <property type="entry name" value="D_2_HYDROXYACID_DH_3"/>
    <property type="match status" value="1"/>
</dbReference>
<dbReference type="RefSeq" id="WP_168151433.1">
    <property type="nucleotide sequence ID" value="NZ_JAAWVT010000002.1"/>
</dbReference>